<gene>
    <name evidence="2" type="ORF">DEBURN_LOCUS10920</name>
</gene>
<feature type="compositionally biased region" description="Acidic residues" evidence="1">
    <location>
        <begin position="7"/>
        <end position="21"/>
    </location>
</feature>
<accession>A0A9N9DFU5</accession>
<protein>
    <submittedName>
        <fullName evidence="2">9927_t:CDS:1</fullName>
    </submittedName>
</protein>
<dbReference type="AlphaFoldDB" id="A0A9N9DFU5"/>
<reference evidence="2" key="1">
    <citation type="submission" date="2021-06" db="EMBL/GenBank/DDBJ databases">
        <authorList>
            <person name="Kallberg Y."/>
            <person name="Tangrot J."/>
            <person name="Rosling A."/>
        </authorList>
    </citation>
    <scope>NUCLEOTIDE SEQUENCE</scope>
    <source>
        <strain evidence="2">AZ414A</strain>
    </source>
</reference>
<name>A0A9N9DFU5_9GLOM</name>
<feature type="non-terminal residue" evidence="2">
    <location>
        <position position="1"/>
    </location>
</feature>
<feature type="region of interest" description="Disordered" evidence="1">
    <location>
        <begin position="47"/>
        <end position="66"/>
    </location>
</feature>
<proteinExistence type="predicted"/>
<evidence type="ECO:0000256" key="1">
    <source>
        <dbReference type="SAM" id="MobiDB-lite"/>
    </source>
</evidence>
<dbReference type="EMBL" id="CAJVPK010004212">
    <property type="protein sequence ID" value="CAG8634719.1"/>
    <property type="molecule type" value="Genomic_DNA"/>
</dbReference>
<feature type="region of interest" description="Disordered" evidence="1">
    <location>
        <begin position="75"/>
        <end position="95"/>
    </location>
</feature>
<feature type="region of interest" description="Disordered" evidence="1">
    <location>
        <begin position="1"/>
        <end position="21"/>
    </location>
</feature>
<evidence type="ECO:0000313" key="2">
    <source>
        <dbReference type="EMBL" id="CAG8634719.1"/>
    </source>
</evidence>
<feature type="compositionally biased region" description="Basic and acidic residues" evidence="1">
    <location>
        <begin position="77"/>
        <end position="95"/>
    </location>
</feature>
<dbReference type="OrthoDB" id="2430144at2759"/>
<evidence type="ECO:0000313" key="3">
    <source>
        <dbReference type="Proteomes" id="UP000789706"/>
    </source>
</evidence>
<comment type="caution">
    <text evidence="2">The sequence shown here is derived from an EMBL/GenBank/DDBJ whole genome shotgun (WGS) entry which is preliminary data.</text>
</comment>
<keyword evidence="3" id="KW-1185">Reference proteome</keyword>
<organism evidence="2 3">
    <name type="scientific">Diversispora eburnea</name>
    <dbReference type="NCBI Taxonomy" id="1213867"/>
    <lineage>
        <taxon>Eukaryota</taxon>
        <taxon>Fungi</taxon>
        <taxon>Fungi incertae sedis</taxon>
        <taxon>Mucoromycota</taxon>
        <taxon>Glomeromycotina</taxon>
        <taxon>Glomeromycetes</taxon>
        <taxon>Diversisporales</taxon>
        <taxon>Diversisporaceae</taxon>
        <taxon>Diversispora</taxon>
    </lineage>
</organism>
<sequence>IKTTNTDEIDSESNDLEENDEKEIKNLIEDKKKWDLRPPKKINYIDVSNSDLSENDSISRESTPCPTNILAPNMAFKVDDDKSNEQENDNYEDRDKYDAESLEELHSSNIALSPKTCLQQQTSLLSVLKQYCARETTSPYDPAHSFIMDLSPSSKIKDGFSYEQWSEFLKRRPDAVKKTYHHEIEPFIVHLFENNMDLSQARLKWYELRNVVAPTYNNEFSYAENDWEKIKRWIERVIGQFLDAFESYRNPLQNNCLEREWTGDYIIPLIQGVLKLDGTCSIPWGEISVLATQRRRNNEKDINIEKVTRSHLADLLCKYEQYEIVCGLICGGPHFYDLTKHSSDQFNLPRMMKDMFDDLELKFLLFWQRWITIVYNWNTDVYDRS</sequence>
<dbReference type="Proteomes" id="UP000789706">
    <property type="component" value="Unassembled WGS sequence"/>
</dbReference>